<sequence length="239" mass="25590">MKAMILAAGLGKRMRPLTDTCPKPLLPVAGKPLIVHHLERLKQAGIKEVVINVSHLAEQIIAALGDGSQYGLTLRFSRETTPLETGGGIRQALPLLGEAPFLLVNGDVWCEALPKQRALQDDDLAHLMLVDNPDHHPEGDFRLDNGRVQIDGQPKLTFSGLSILHPALLAHQPEGAFALAPVLKAAMQQGRVSGEHFSGQWVDVGTPNGSLLLINSSAAINDSLPNSRFTTHDSPTDGA</sequence>
<organism evidence="4 5">
    <name type="scientific">Vreelandella azerica</name>
    <dbReference type="NCBI Taxonomy" id="2732867"/>
    <lineage>
        <taxon>Bacteria</taxon>
        <taxon>Pseudomonadati</taxon>
        <taxon>Pseudomonadota</taxon>
        <taxon>Gammaproteobacteria</taxon>
        <taxon>Oceanospirillales</taxon>
        <taxon>Halomonadaceae</taxon>
        <taxon>Vreelandella</taxon>
    </lineage>
</organism>
<dbReference type="SUPFAM" id="SSF53448">
    <property type="entry name" value="Nucleotide-diphospho-sugar transferases"/>
    <property type="match status" value="1"/>
</dbReference>
<keyword evidence="1 4" id="KW-0808">Transferase</keyword>
<dbReference type="CDD" id="cd06422">
    <property type="entry name" value="NTP_transferase_like_1"/>
    <property type="match status" value="1"/>
</dbReference>
<reference evidence="4 5" key="2">
    <citation type="submission" date="2020-06" db="EMBL/GenBank/DDBJ databases">
        <title>Halomonas songnenensis sp. nov., a moderately halophilic bacterium isolated from saline and alkaline soils.</title>
        <authorList>
            <person name="Jiang J."/>
            <person name="Pan Y."/>
        </authorList>
    </citation>
    <scope>NUCLEOTIDE SEQUENCE [LARGE SCALE GENOMIC DNA]</scope>
    <source>
        <strain evidence="4 5">TBZ9</strain>
    </source>
</reference>
<keyword evidence="2" id="KW-0548">Nucleotidyltransferase</keyword>
<name>A0A7Y3TXV7_9GAMM</name>
<dbReference type="GO" id="GO:0016779">
    <property type="term" value="F:nucleotidyltransferase activity"/>
    <property type="evidence" value="ECO:0007669"/>
    <property type="project" value="UniProtKB-KW"/>
</dbReference>
<dbReference type="Proteomes" id="UP000588806">
    <property type="component" value="Unassembled WGS sequence"/>
</dbReference>
<comment type="caution">
    <text evidence="4">The sequence shown here is derived from an EMBL/GenBank/DDBJ whole genome shotgun (WGS) entry which is preliminary data.</text>
</comment>
<dbReference type="Pfam" id="PF00483">
    <property type="entry name" value="NTP_transferase"/>
    <property type="match status" value="1"/>
</dbReference>
<evidence type="ECO:0000256" key="1">
    <source>
        <dbReference type="ARBA" id="ARBA00022679"/>
    </source>
</evidence>
<dbReference type="PANTHER" id="PTHR43584:SF8">
    <property type="entry name" value="N-ACETYLMURAMATE ALPHA-1-PHOSPHATE URIDYLYLTRANSFERASE"/>
    <property type="match status" value="1"/>
</dbReference>
<evidence type="ECO:0000259" key="3">
    <source>
        <dbReference type="Pfam" id="PF00483"/>
    </source>
</evidence>
<dbReference type="NCBIfam" id="NF045761">
    <property type="entry name" value="NAMPUrTaseMurU"/>
    <property type="match status" value="1"/>
</dbReference>
<gene>
    <name evidence="4" type="ORF">HLB35_09835</name>
</gene>
<dbReference type="EMBL" id="JABFHI010000003">
    <property type="protein sequence ID" value="NOG31983.1"/>
    <property type="molecule type" value="Genomic_DNA"/>
</dbReference>
<protein>
    <submittedName>
        <fullName evidence="4">Nucleotidyltransferase family protein</fullName>
    </submittedName>
</protein>
<dbReference type="InterPro" id="IPR054790">
    <property type="entry name" value="MurU"/>
</dbReference>
<dbReference type="Gene3D" id="3.90.550.10">
    <property type="entry name" value="Spore Coat Polysaccharide Biosynthesis Protein SpsA, Chain A"/>
    <property type="match status" value="1"/>
</dbReference>
<dbReference type="InterPro" id="IPR029044">
    <property type="entry name" value="Nucleotide-diphossugar_trans"/>
</dbReference>
<evidence type="ECO:0000256" key="2">
    <source>
        <dbReference type="ARBA" id="ARBA00022695"/>
    </source>
</evidence>
<dbReference type="AlphaFoldDB" id="A0A7Y3TXV7"/>
<keyword evidence="5" id="KW-1185">Reference proteome</keyword>
<proteinExistence type="predicted"/>
<reference evidence="4 5" key="1">
    <citation type="submission" date="2020-05" db="EMBL/GenBank/DDBJ databases">
        <authorList>
            <person name="Ruan W."/>
            <person name="Jeon C.O."/>
            <person name="Chun B.H."/>
        </authorList>
    </citation>
    <scope>NUCLEOTIDE SEQUENCE [LARGE SCALE GENOMIC DNA]</scope>
    <source>
        <strain evidence="4 5">TBZ9</strain>
    </source>
</reference>
<evidence type="ECO:0000313" key="4">
    <source>
        <dbReference type="EMBL" id="NOG31983.1"/>
    </source>
</evidence>
<accession>A0A7Y3TXV7</accession>
<dbReference type="InterPro" id="IPR050065">
    <property type="entry name" value="GlmU-like"/>
</dbReference>
<dbReference type="InterPro" id="IPR005835">
    <property type="entry name" value="NTP_transferase_dom"/>
</dbReference>
<feature type="domain" description="Nucleotidyl transferase" evidence="3">
    <location>
        <begin position="2"/>
        <end position="116"/>
    </location>
</feature>
<evidence type="ECO:0000313" key="5">
    <source>
        <dbReference type="Proteomes" id="UP000588806"/>
    </source>
</evidence>
<dbReference type="PANTHER" id="PTHR43584">
    <property type="entry name" value="NUCLEOTIDYL TRANSFERASE"/>
    <property type="match status" value="1"/>
</dbReference>